<keyword evidence="5" id="KW-1185">Reference proteome</keyword>
<evidence type="ECO:0000313" key="4">
    <source>
        <dbReference type="EMBL" id="ACV11157.1"/>
    </source>
</evidence>
<feature type="transmembrane region" description="Helical" evidence="3">
    <location>
        <begin position="570"/>
        <end position="588"/>
    </location>
</feature>
<dbReference type="NCBIfam" id="TIGR04126">
    <property type="entry name" value="PGF_CTERM"/>
    <property type="match status" value="1"/>
</dbReference>
<evidence type="ECO:0000256" key="2">
    <source>
        <dbReference type="SAM" id="MobiDB-lite"/>
    </source>
</evidence>
<feature type="compositionally biased region" description="Acidic residues" evidence="2">
    <location>
        <begin position="519"/>
        <end position="561"/>
    </location>
</feature>
<feature type="region of interest" description="Disordered" evidence="2">
    <location>
        <begin position="26"/>
        <end position="63"/>
    </location>
</feature>
<feature type="compositionally biased region" description="Polar residues" evidence="2">
    <location>
        <begin position="36"/>
        <end position="50"/>
    </location>
</feature>
<keyword evidence="3" id="KW-0812">Transmembrane</keyword>
<evidence type="ECO:0000313" key="5">
    <source>
        <dbReference type="Proteomes" id="UP000002071"/>
    </source>
</evidence>
<keyword evidence="3" id="KW-1133">Transmembrane helix</keyword>
<dbReference type="InterPro" id="IPR047792">
    <property type="entry name" value="Hvo_1808-like"/>
</dbReference>
<keyword evidence="3" id="KW-0472">Membrane</keyword>
<evidence type="ECO:0000256" key="3">
    <source>
        <dbReference type="SAM" id="Phobius"/>
    </source>
</evidence>
<dbReference type="KEGG" id="hut:Huta_0974"/>
<dbReference type="InterPro" id="IPR026371">
    <property type="entry name" value="PGF_CTERM"/>
</dbReference>
<dbReference type="GO" id="GO:0005886">
    <property type="term" value="C:plasma membrane"/>
    <property type="evidence" value="ECO:0007669"/>
    <property type="project" value="UniProtKB-SubCell"/>
</dbReference>
<dbReference type="NCBIfam" id="NF038145">
    <property type="entry name" value="Hvo_1808_fam"/>
    <property type="match status" value="1"/>
</dbReference>
<gene>
    <name evidence="4" type="ordered locus">Huta_0974</name>
</gene>
<reference evidence="4 5" key="1">
    <citation type="journal article" date="2009" name="Stand. Genomic Sci.">
        <title>Complete genome sequence of Halorhabdus utahensis type strain (AX-2).</title>
        <authorList>
            <person name="Anderson I."/>
            <person name="Tindall B.J."/>
            <person name="Pomrenke H."/>
            <person name="Goker M."/>
            <person name="Lapidus A."/>
            <person name="Nolan M."/>
            <person name="Copeland A."/>
            <person name="Glavina Del Rio T."/>
            <person name="Chen F."/>
            <person name="Tice H."/>
            <person name="Cheng J.F."/>
            <person name="Lucas S."/>
            <person name="Chertkov O."/>
            <person name="Bruce D."/>
            <person name="Brettin T."/>
            <person name="Detter J.C."/>
            <person name="Han C."/>
            <person name="Goodwin L."/>
            <person name="Land M."/>
            <person name="Hauser L."/>
            <person name="Chang Y.J."/>
            <person name="Jeffries C.D."/>
            <person name="Pitluck S."/>
            <person name="Pati A."/>
            <person name="Mavromatis K."/>
            <person name="Ivanova N."/>
            <person name="Ovchinnikova G."/>
            <person name="Chen A."/>
            <person name="Palaniappan K."/>
            <person name="Chain P."/>
            <person name="Rohde M."/>
            <person name="Bristow J."/>
            <person name="Eisen J.A."/>
            <person name="Markowitz V."/>
            <person name="Hugenholtz P."/>
            <person name="Kyrpides N.C."/>
            <person name="Klenk H.P."/>
        </authorList>
    </citation>
    <scope>NUCLEOTIDE SEQUENCE [LARGE SCALE GENOMIC DNA]</scope>
    <source>
        <strain evidence="5">DSM 12940 / JCM 11049 / AX-2</strain>
    </source>
</reference>
<name>C7NUZ4_HALUD</name>
<dbReference type="HOGENOM" id="CLU_027187_0_0_2"/>
<dbReference type="GO" id="GO:0030115">
    <property type="term" value="C:S-layer"/>
    <property type="evidence" value="ECO:0007669"/>
    <property type="project" value="UniProtKB-SubCell"/>
</dbReference>
<evidence type="ECO:0000256" key="1">
    <source>
        <dbReference type="ARBA" id="ARBA00022729"/>
    </source>
</evidence>
<organism evidence="4 5">
    <name type="scientific">Halorhabdus utahensis (strain DSM 12940 / JCM 11049 / AX-2)</name>
    <dbReference type="NCBI Taxonomy" id="519442"/>
    <lineage>
        <taxon>Archaea</taxon>
        <taxon>Methanobacteriati</taxon>
        <taxon>Methanobacteriota</taxon>
        <taxon>Stenosarchaea group</taxon>
        <taxon>Halobacteria</taxon>
        <taxon>Halobacteriales</taxon>
        <taxon>Haloarculaceae</taxon>
        <taxon>Halorhabdus</taxon>
    </lineage>
</organism>
<accession>C7NUZ4</accession>
<keyword evidence="1" id="KW-0732">Signal</keyword>
<dbReference type="STRING" id="519442.Huta_0974"/>
<dbReference type="OrthoDB" id="85977at2157"/>
<dbReference type="AlphaFoldDB" id="C7NUZ4"/>
<protein>
    <recommendedName>
        <fullName evidence="6">PGF-CTERM sorting domain-containing protein</fullName>
    </recommendedName>
</protein>
<dbReference type="RefSeq" id="WP_015788734.1">
    <property type="nucleotide sequence ID" value="NC_013158.1"/>
</dbReference>
<proteinExistence type="predicted"/>
<evidence type="ECO:0008006" key="6">
    <source>
        <dbReference type="Google" id="ProtNLM"/>
    </source>
</evidence>
<dbReference type="Proteomes" id="UP000002071">
    <property type="component" value="Chromosome"/>
</dbReference>
<feature type="region of interest" description="Disordered" evidence="2">
    <location>
        <begin position="308"/>
        <end position="327"/>
    </location>
</feature>
<dbReference type="eggNOG" id="arCOG02980">
    <property type="taxonomic scope" value="Archaea"/>
</dbReference>
<sequence>MVSRTQIFVMVVGLALVGVPVAAAAGSPNTAAAPDSSPTSTDLSNVTSDATVADQHPPDPESDVLGWESGYWYNESIAVTPDDGLNDSELDAVVARGMARVEQIRRLEFEETPPVEVISRENYTERVGNQTASVTTAQRLHQNVKYEALLMINESTDAIAAQERNQAGGVGGFYDPSNGEIKIVSENATTPKMNEITLSQELFHALQDQQFNISSFNQSTQELHNAKDGIIEGDGNYVDRLYQQRCEGEWQGDCIMPGESQTPANFSPHIGLYQITLQPYSDGPAFVRDLHQSEGWDAVNAVYENPPASTEQTIHPEKYGEDEPSPVPIEDTSDDRWRPLDINASINHASFGEAGLFVTLWYPGYESSTATQIIPYRAHLNIGADGLNELDPYNYNHTYTNGWDGDKLLPYVTEESSETNETGYVYRTAWDSPTDAEEFQNGYEQLLAFHGAESVDDHENVYRIPDGEGFNDAFYLDQSGETLTIVNAPTLAELSGVDVSAPQIEESTETTPDDGTTTEADDDEPTTDDSEDETTTSDGETTTDEPDDSETTQSTDTDDSTDATTTNGPGFVATSALIGLLAVALLALRRR</sequence>
<dbReference type="EMBL" id="CP001687">
    <property type="protein sequence ID" value="ACV11157.1"/>
    <property type="molecule type" value="Genomic_DNA"/>
</dbReference>
<feature type="region of interest" description="Disordered" evidence="2">
    <location>
        <begin position="496"/>
        <end position="572"/>
    </location>
</feature>
<dbReference type="GeneID" id="8383247"/>